<organism evidence="1 2">
    <name type="scientific">Paramuricea clavata</name>
    <name type="common">Red gorgonian</name>
    <name type="synonym">Violescent sea-whip</name>
    <dbReference type="NCBI Taxonomy" id="317549"/>
    <lineage>
        <taxon>Eukaryota</taxon>
        <taxon>Metazoa</taxon>
        <taxon>Cnidaria</taxon>
        <taxon>Anthozoa</taxon>
        <taxon>Octocorallia</taxon>
        <taxon>Malacalcyonacea</taxon>
        <taxon>Plexauridae</taxon>
        <taxon>Paramuricea</taxon>
    </lineage>
</organism>
<gene>
    <name evidence="1" type="ORF">PACLA_8A051441</name>
</gene>
<evidence type="ECO:0000313" key="1">
    <source>
        <dbReference type="EMBL" id="CAB3981495.1"/>
    </source>
</evidence>
<comment type="caution">
    <text evidence="1">The sequence shown here is derived from an EMBL/GenBank/DDBJ whole genome shotgun (WGS) entry which is preliminary data.</text>
</comment>
<sequence>MLQHLRHISIPLVSGHGNFIKWQLKTNSRFPQYFEVRWSQYTSQLLRSILTSIRAILMYLKTSPDADGYQLKNLLKKDRLHLSCFLMGIVMLYSRFQMKLQSDSVLVFDLVKKRDKFLARLATAKEKPVIGGWEELFLSTIEVIRNYESEIKTKVKNLKTSGNFTG</sequence>
<evidence type="ECO:0000313" key="2">
    <source>
        <dbReference type="Proteomes" id="UP001152795"/>
    </source>
</evidence>
<proteinExistence type="predicted"/>
<keyword evidence="2" id="KW-1185">Reference proteome</keyword>
<dbReference type="Proteomes" id="UP001152795">
    <property type="component" value="Unassembled WGS sequence"/>
</dbReference>
<dbReference type="AlphaFoldDB" id="A0A7D9DB41"/>
<dbReference type="OrthoDB" id="6744003at2759"/>
<accession>A0A7D9DB41</accession>
<protein>
    <submittedName>
        <fullName evidence="1">Uncharacterized protein</fullName>
    </submittedName>
</protein>
<dbReference type="EMBL" id="CACRXK020000395">
    <property type="protein sequence ID" value="CAB3981495.1"/>
    <property type="molecule type" value="Genomic_DNA"/>
</dbReference>
<name>A0A7D9DB41_PARCT</name>
<reference evidence="1" key="1">
    <citation type="submission" date="2020-04" db="EMBL/GenBank/DDBJ databases">
        <authorList>
            <person name="Alioto T."/>
            <person name="Alioto T."/>
            <person name="Gomez Garrido J."/>
        </authorList>
    </citation>
    <scope>NUCLEOTIDE SEQUENCE</scope>
    <source>
        <strain evidence="1">A484AB</strain>
    </source>
</reference>